<gene>
    <name evidence="1" type="ORF">O6H91_01G050500</name>
</gene>
<dbReference type="EMBL" id="CM055092">
    <property type="protein sequence ID" value="KAJ7568853.1"/>
    <property type="molecule type" value="Genomic_DNA"/>
</dbReference>
<comment type="caution">
    <text evidence="1">The sequence shown here is derived from an EMBL/GenBank/DDBJ whole genome shotgun (WGS) entry which is preliminary data.</text>
</comment>
<evidence type="ECO:0000313" key="2">
    <source>
        <dbReference type="Proteomes" id="UP001162992"/>
    </source>
</evidence>
<evidence type="ECO:0000313" key="1">
    <source>
        <dbReference type="EMBL" id="KAJ7568853.1"/>
    </source>
</evidence>
<reference evidence="2" key="1">
    <citation type="journal article" date="2024" name="Proc. Natl. Acad. Sci. U.S.A.">
        <title>Extraordinary preservation of gene collinearity over three hundred million years revealed in homosporous lycophytes.</title>
        <authorList>
            <person name="Li C."/>
            <person name="Wickell D."/>
            <person name="Kuo L.Y."/>
            <person name="Chen X."/>
            <person name="Nie B."/>
            <person name="Liao X."/>
            <person name="Peng D."/>
            <person name="Ji J."/>
            <person name="Jenkins J."/>
            <person name="Williams M."/>
            <person name="Shu S."/>
            <person name="Plott C."/>
            <person name="Barry K."/>
            <person name="Rajasekar S."/>
            <person name="Grimwood J."/>
            <person name="Han X."/>
            <person name="Sun S."/>
            <person name="Hou Z."/>
            <person name="He W."/>
            <person name="Dai G."/>
            <person name="Sun C."/>
            <person name="Schmutz J."/>
            <person name="Leebens-Mack J.H."/>
            <person name="Li F.W."/>
            <person name="Wang L."/>
        </authorList>
    </citation>
    <scope>NUCLEOTIDE SEQUENCE [LARGE SCALE GENOMIC DNA]</scope>
    <source>
        <strain evidence="2">cv. PW_Plant_1</strain>
    </source>
</reference>
<sequence length="403" mass="45718">MACSAEEERSWSNLPEEVVSLILVRLPLAAQARLCCVCKQWRSIVHSQELQDLRSLMLPSRKPWFVFLAAKGSASRQRHWLAGYDPADEQWHRLALKLDDSNRTRVLVASVGSILCFATVNRKVFQGSTVWICNPFTGCKKMLPPPPSRFFSHEADDPEDLHERFQAIVMDPSTGGFRILVEGFYRTLDTYDSISNEWTTTSMDLPSVVEFSISRPIRDGLLYCLAKNPKRVVIYDVRAGIWMDPGTMIDSSVECTRLLEHKGEVLMVGAVTRSLQEGEGGKIVRIGIWKLSILDSVWEEMECMPTALQDAYLEKNYGNSLYFVGQGDLIYFTSVPRSSNKSIREPLVYNLSVQAWYWVPEYLMSSRNLMRRKRTSPPVWRSAFGLPNMLACEASLLDAAALV</sequence>
<dbReference type="Proteomes" id="UP001162992">
    <property type="component" value="Chromosome 1"/>
</dbReference>
<organism evidence="1 2">
    <name type="scientific">Diphasiastrum complanatum</name>
    <name type="common">Issler's clubmoss</name>
    <name type="synonym">Lycopodium complanatum</name>
    <dbReference type="NCBI Taxonomy" id="34168"/>
    <lineage>
        <taxon>Eukaryota</taxon>
        <taxon>Viridiplantae</taxon>
        <taxon>Streptophyta</taxon>
        <taxon>Embryophyta</taxon>
        <taxon>Tracheophyta</taxon>
        <taxon>Lycopodiopsida</taxon>
        <taxon>Lycopodiales</taxon>
        <taxon>Lycopodiaceae</taxon>
        <taxon>Lycopodioideae</taxon>
        <taxon>Diphasiastrum</taxon>
    </lineage>
</organism>
<name>A0ACC2ER29_DIPCM</name>
<keyword evidence="2" id="KW-1185">Reference proteome</keyword>
<protein>
    <submittedName>
        <fullName evidence="1">Uncharacterized protein</fullName>
    </submittedName>
</protein>
<proteinExistence type="predicted"/>
<accession>A0ACC2ER29</accession>